<dbReference type="GO" id="GO:0000271">
    <property type="term" value="P:polysaccharide biosynthetic process"/>
    <property type="evidence" value="ECO:0007669"/>
    <property type="project" value="InterPro"/>
</dbReference>
<sequence length="439" mass="50007">MTANDMASTRRVLFLQGPTSAFWRDLANALEKNGHSTFKIHVALGDQLWWFRRGGVSYRGRFSRWAAFLRNFMLKNKITDVLYYADRQPYHVVAQDVCRELGVNAIAIENGYLRPDWITFERWGMGVFSFFPARPDDIRALAKTCPDVDLETRYRHGFAWEIFNEIMYHGFNYLYRPLFPFYKSGRYYDLFAENFTGLYHLFGKAERNAQANAITDDLIREGHDFFVVALQLQGDKQIKDNSPFRHLGEMIDLVVASFATHAATEAKLVFKQHPHDNGGENWPARIAKAAQTHGIGDRVVCIDGGDLYAMLRVAKGCVTVNSTVGLHALRVDCPMKVLGIAIYDIPGMTHQAGLDTFWQAPEAIDTSLRDDFIKLLAATIQIKGSFYDKQGREAAIKTIIQRLEDDLIALPDAESAARARMKKAKDIGVFDKTRRDKRF</sequence>
<organism evidence="1 2">
    <name type="scientific">Allorhizobium terrae</name>
    <dbReference type="NCBI Taxonomy" id="1848972"/>
    <lineage>
        <taxon>Bacteria</taxon>
        <taxon>Pseudomonadati</taxon>
        <taxon>Pseudomonadota</taxon>
        <taxon>Alphaproteobacteria</taxon>
        <taxon>Hyphomicrobiales</taxon>
        <taxon>Rhizobiaceae</taxon>
        <taxon>Rhizobium/Agrobacterium group</taxon>
        <taxon>Allorhizobium</taxon>
    </lineage>
</organism>
<dbReference type="AlphaFoldDB" id="A0A4S3ZVF6"/>
<dbReference type="Proteomes" id="UP000310754">
    <property type="component" value="Unassembled WGS sequence"/>
</dbReference>
<dbReference type="EMBL" id="SSOA01000005">
    <property type="protein sequence ID" value="THF49593.1"/>
    <property type="molecule type" value="Genomic_DNA"/>
</dbReference>
<evidence type="ECO:0000313" key="1">
    <source>
        <dbReference type="EMBL" id="THF49593.1"/>
    </source>
</evidence>
<name>A0A4S3ZVF6_9HYPH</name>
<dbReference type="InterPro" id="IPR007833">
    <property type="entry name" value="Capsule_polysaccharide_synth"/>
</dbReference>
<protein>
    <submittedName>
        <fullName evidence="1">Capsular biosynthesis protein</fullName>
    </submittedName>
</protein>
<gene>
    <name evidence="1" type="ORF">E6C51_11590</name>
</gene>
<dbReference type="Pfam" id="PF05159">
    <property type="entry name" value="Capsule_synth"/>
    <property type="match status" value="1"/>
</dbReference>
<evidence type="ECO:0000313" key="2">
    <source>
        <dbReference type="Proteomes" id="UP000310754"/>
    </source>
</evidence>
<accession>A0A4S3ZVF6</accession>
<comment type="caution">
    <text evidence="1">The sequence shown here is derived from an EMBL/GenBank/DDBJ whole genome shotgun (WGS) entry which is preliminary data.</text>
</comment>
<reference evidence="1 2" key="1">
    <citation type="submission" date="2019-04" db="EMBL/GenBank/DDBJ databases">
        <title>Rhizobium terrae sp. nov., isolated from a paddy soil.</title>
        <authorList>
            <person name="Lin S.-Y."/>
            <person name="Hameed A."/>
            <person name="Huang H.-I."/>
            <person name="Young C.-C."/>
        </authorList>
    </citation>
    <scope>NUCLEOTIDE SEQUENCE [LARGE SCALE GENOMIC DNA]</scope>
    <source>
        <strain evidence="1 2">CC-HIH110</strain>
    </source>
</reference>
<dbReference type="CDD" id="cd16441">
    <property type="entry name" value="beta_Kdo_transferase_KpsS"/>
    <property type="match status" value="1"/>
</dbReference>
<dbReference type="GO" id="GO:0015774">
    <property type="term" value="P:polysaccharide transport"/>
    <property type="evidence" value="ECO:0007669"/>
    <property type="project" value="InterPro"/>
</dbReference>
<proteinExistence type="predicted"/>
<keyword evidence="2" id="KW-1185">Reference proteome</keyword>